<reference evidence="1 2" key="1">
    <citation type="submission" date="2019-05" db="EMBL/GenBank/DDBJ databases">
        <title>Emergence of the Ug99 lineage of the wheat stem rust pathogen through somatic hybridization.</title>
        <authorList>
            <person name="Li F."/>
            <person name="Upadhyaya N.M."/>
            <person name="Sperschneider J."/>
            <person name="Matny O."/>
            <person name="Nguyen-Phuc H."/>
            <person name="Mago R."/>
            <person name="Raley C."/>
            <person name="Miller M.E."/>
            <person name="Silverstein K.A.T."/>
            <person name="Henningsen E."/>
            <person name="Hirsch C.D."/>
            <person name="Visser B."/>
            <person name="Pretorius Z.A."/>
            <person name="Steffenson B.J."/>
            <person name="Schwessinger B."/>
            <person name="Dodds P.N."/>
            <person name="Figueroa M."/>
        </authorList>
    </citation>
    <scope>NUCLEOTIDE SEQUENCE [LARGE SCALE GENOMIC DNA]</scope>
    <source>
        <strain evidence="1 2">Ug99</strain>
    </source>
</reference>
<protein>
    <submittedName>
        <fullName evidence="1">Uncharacterized protein</fullName>
    </submittedName>
</protein>
<organism evidence="1 2">
    <name type="scientific">Puccinia graminis f. sp. tritici</name>
    <dbReference type="NCBI Taxonomy" id="56615"/>
    <lineage>
        <taxon>Eukaryota</taxon>
        <taxon>Fungi</taxon>
        <taxon>Dikarya</taxon>
        <taxon>Basidiomycota</taxon>
        <taxon>Pucciniomycotina</taxon>
        <taxon>Pucciniomycetes</taxon>
        <taxon>Pucciniales</taxon>
        <taxon>Pucciniaceae</taxon>
        <taxon>Puccinia</taxon>
    </lineage>
</organism>
<name>A0A5B0RWD2_PUCGR</name>
<dbReference type="Proteomes" id="UP000325313">
    <property type="component" value="Unassembled WGS sequence"/>
</dbReference>
<sequence length="74" mass="8170">MILCAQGLKSAQRTWLSAKSHPPHNPHDQALWAQIKPPVAIGQAGLGLCPEALARPYPRRYNLPSQHPPEFLPT</sequence>
<feature type="non-terminal residue" evidence="1">
    <location>
        <position position="74"/>
    </location>
</feature>
<dbReference type="AlphaFoldDB" id="A0A5B0RWD2"/>
<comment type="caution">
    <text evidence="1">The sequence shown here is derived from an EMBL/GenBank/DDBJ whole genome shotgun (WGS) entry which is preliminary data.</text>
</comment>
<accession>A0A5B0RWD2</accession>
<gene>
    <name evidence="1" type="ORF">PGTUg99_001410</name>
</gene>
<evidence type="ECO:0000313" key="1">
    <source>
        <dbReference type="EMBL" id="KAA1129762.1"/>
    </source>
</evidence>
<dbReference type="EMBL" id="VDEP01000135">
    <property type="protein sequence ID" value="KAA1129762.1"/>
    <property type="molecule type" value="Genomic_DNA"/>
</dbReference>
<evidence type="ECO:0000313" key="2">
    <source>
        <dbReference type="Proteomes" id="UP000325313"/>
    </source>
</evidence>
<proteinExistence type="predicted"/>